<dbReference type="Proteomes" id="UP000886724">
    <property type="component" value="Unassembled WGS sequence"/>
</dbReference>
<keyword evidence="1" id="KW-0472">Membrane</keyword>
<reference evidence="2" key="1">
    <citation type="journal article" date="2021" name="PeerJ">
        <title>Extensive microbial diversity within the chicken gut microbiome revealed by metagenomics and culture.</title>
        <authorList>
            <person name="Gilroy R."/>
            <person name="Ravi A."/>
            <person name="Getino M."/>
            <person name="Pursley I."/>
            <person name="Horton D.L."/>
            <person name="Alikhan N.F."/>
            <person name="Baker D."/>
            <person name="Gharbi K."/>
            <person name="Hall N."/>
            <person name="Watson M."/>
            <person name="Adriaenssens E.M."/>
            <person name="Foster-Nyarko E."/>
            <person name="Jarju S."/>
            <person name="Secka A."/>
            <person name="Antonio M."/>
            <person name="Oren A."/>
            <person name="Chaudhuri R.R."/>
            <person name="La Ragione R."/>
            <person name="Hildebrand F."/>
            <person name="Pallen M.J."/>
        </authorList>
    </citation>
    <scope>NUCLEOTIDE SEQUENCE</scope>
    <source>
        <strain evidence="2">ChiGjej1B1-14440</strain>
    </source>
</reference>
<protein>
    <submittedName>
        <fullName evidence="2">Uncharacterized protein</fullName>
    </submittedName>
</protein>
<organism evidence="2 3">
    <name type="scientific">Candidatus Erysipelatoclostridium merdavium</name>
    <dbReference type="NCBI Taxonomy" id="2838566"/>
    <lineage>
        <taxon>Bacteria</taxon>
        <taxon>Bacillati</taxon>
        <taxon>Bacillota</taxon>
        <taxon>Erysipelotrichia</taxon>
        <taxon>Erysipelotrichales</taxon>
        <taxon>Erysipelotrichales incertae sedis</taxon>
    </lineage>
</organism>
<dbReference type="AlphaFoldDB" id="A0A9D1XN16"/>
<keyword evidence="1" id="KW-0812">Transmembrane</keyword>
<reference evidence="2" key="2">
    <citation type="submission" date="2021-04" db="EMBL/GenBank/DDBJ databases">
        <authorList>
            <person name="Gilroy R."/>
        </authorList>
    </citation>
    <scope>NUCLEOTIDE SEQUENCE</scope>
    <source>
        <strain evidence="2">ChiGjej1B1-14440</strain>
    </source>
</reference>
<comment type="caution">
    <text evidence="2">The sequence shown here is derived from an EMBL/GenBank/DDBJ whole genome shotgun (WGS) entry which is preliminary data.</text>
</comment>
<name>A0A9D1XN16_9FIRM</name>
<keyword evidence="1" id="KW-1133">Transmembrane helix</keyword>
<feature type="non-terminal residue" evidence="2">
    <location>
        <position position="166"/>
    </location>
</feature>
<dbReference type="EMBL" id="DXET01000077">
    <property type="protein sequence ID" value="HIX80960.1"/>
    <property type="molecule type" value="Genomic_DNA"/>
</dbReference>
<accession>A0A9D1XN16</accession>
<gene>
    <name evidence="2" type="ORF">H9980_03170</name>
</gene>
<evidence type="ECO:0000313" key="3">
    <source>
        <dbReference type="Proteomes" id="UP000886724"/>
    </source>
</evidence>
<proteinExistence type="predicted"/>
<sequence length="166" mass="19808">MKKHRLLIIGILCICIIITLIFIWYKRTHKFSYFFTSNEYTIEQSKSDKIIKFNLDLTNPEAEIDRKIEIDDNCYFEIVALQLQSNNQYTIVFESYGNNVDNPKYIYTANYYNFQNDKVFITSKTDLISNKDENWYYSSNTYFQDNGDSFGFNIESEIVKNKENCM</sequence>
<evidence type="ECO:0000313" key="2">
    <source>
        <dbReference type="EMBL" id="HIX80960.1"/>
    </source>
</evidence>
<evidence type="ECO:0000256" key="1">
    <source>
        <dbReference type="SAM" id="Phobius"/>
    </source>
</evidence>
<feature type="transmembrane region" description="Helical" evidence="1">
    <location>
        <begin position="6"/>
        <end position="25"/>
    </location>
</feature>